<dbReference type="EMBL" id="SMGJ01000001">
    <property type="protein sequence ID" value="TCK71051.1"/>
    <property type="molecule type" value="Genomic_DNA"/>
</dbReference>
<dbReference type="GO" id="GO:0005737">
    <property type="term" value="C:cytoplasm"/>
    <property type="evidence" value="ECO:0007669"/>
    <property type="project" value="InterPro"/>
</dbReference>
<proteinExistence type="predicted"/>
<dbReference type="GO" id="GO:0002143">
    <property type="term" value="P:tRNA wobble position uridine thiolation"/>
    <property type="evidence" value="ECO:0007669"/>
    <property type="project" value="InterPro"/>
</dbReference>
<dbReference type="Gene3D" id="3.40.1260.10">
    <property type="entry name" value="DsrEFH-like"/>
    <property type="match status" value="1"/>
</dbReference>
<dbReference type="OrthoDB" id="7064722at2"/>
<evidence type="ECO:0000313" key="2">
    <source>
        <dbReference type="Proteomes" id="UP000295496"/>
    </source>
</evidence>
<dbReference type="Proteomes" id="UP000295496">
    <property type="component" value="Unassembled WGS sequence"/>
</dbReference>
<evidence type="ECO:0000313" key="1">
    <source>
        <dbReference type="EMBL" id="TCK71051.1"/>
    </source>
</evidence>
<name>A0A4V2PUL9_9PAST</name>
<accession>A0A4V2PUL9</accession>
<sequence>MLYTFSNAQYSATELQRYFAQLTEQDAVVLWGDGVLLMVKQVALLQHVKKGYVMQEDLIARHLQQHPNLTLLKDHIQPINMTQFVTLTEQYSPQFAL</sequence>
<organism evidence="1 2">
    <name type="scientific">Lonepinella koalarum</name>
    <dbReference type="NCBI Taxonomy" id="53417"/>
    <lineage>
        <taxon>Bacteria</taxon>
        <taxon>Pseudomonadati</taxon>
        <taxon>Pseudomonadota</taxon>
        <taxon>Gammaproteobacteria</taxon>
        <taxon>Pasteurellales</taxon>
        <taxon>Pasteurellaceae</taxon>
        <taxon>Lonepinella</taxon>
    </lineage>
</organism>
<dbReference type="Pfam" id="PF04077">
    <property type="entry name" value="DsrH"/>
    <property type="match status" value="1"/>
</dbReference>
<keyword evidence="2" id="KW-1185">Reference proteome</keyword>
<dbReference type="AlphaFoldDB" id="A0A4V2PUL9"/>
<dbReference type="SUPFAM" id="SSF75169">
    <property type="entry name" value="DsrEFH-like"/>
    <property type="match status" value="1"/>
</dbReference>
<comment type="caution">
    <text evidence="1">The sequence shown here is derived from an EMBL/GenBank/DDBJ whole genome shotgun (WGS) entry which is preliminary data.</text>
</comment>
<protein>
    <submittedName>
        <fullName evidence="1">tRNA 2-thiouridine synthesizing protein B</fullName>
    </submittedName>
</protein>
<dbReference type="InterPro" id="IPR007215">
    <property type="entry name" value="Sulphur_relay_TusB/DsrH"/>
</dbReference>
<gene>
    <name evidence="1" type="ORF">EV692_0104</name>
</gene>
<dbReference type="InterPro" id="IPR027396">
    <property type="entry name" value="DsrEFH-like"/>
</dbReference>
<reference evidence="1 2" key="1">
    <citation type="submission" date="2019-03" db="EMBL/GenBank/DDBJ databases">
        <title>Genomic Encyclopedia of Type Strains, Phase IV (KMG-IV): sequencing the most valuable type-strain genomes for metagenomic binning, comparative biology and taxonomic classification.</title>
        <authorList>
            <person name="Goeker M."/>
        </authorList>
    </citation>
    <scope>NUCLEOTIDE SEQUENCE [LARGE SCALE GENOMIC DNA]</scope>
    <source>
        <strain evidence="1 2">DSM 10053</strain>
    </source>
</reference>
<dbReference type="RefSeq" id="WP_132299489.1">
    <property type="nucleotide sequence ID" value="NZ_CP170642.1"/>
</dbReference>